<dbReference type="Gene3D" id="1.10.3090.10">
    <property type="entry name" value="cca-adding enzyme, domain 2"/>
    <property type="match status" value="1"/>
</dbReference>
<dbReference type="Pfam" id="PF01842">
    <property type="entry name" value="ACT"/>
    <property type="match status" value="1"/>
</dbReference>
<keyword evidence="1 7" id="KW-0808">Transferase</keyword>
<dbReference type="NCBIfam" id="NF003467">
    <property type="entry name" value="PRK05092.1"/>
    <property type="match status" value="1"/>
</dbReference>
<dbReference type="SUPFAM" id="SSF55021">
    <property type="entry name" value="ACT-like"/>
    <property type="match status" value="2"/>
</dbReference>
<dbReference type="Pfam" id="PF08335">
    <property type="entry name" value="GlnD_UR_UTase"/>
    <property type="match status" value="1"/>
</dbReference>
<comment type="function">
    <text evidence="7">Modifies, by uridylylation and deuridylylation, the PII regulatory proteins (GlnB and homologs), in response to the nitrogen status of the cell that GlnD senses through the glutamine level. Under low glutamine levels, catalyzes the conversion of the PII proteins and UTP to PII-UMP and PPi, while under higher glutamine levels, GlnD hydrolyzes PII-UMP to PII and UMP (deuridylylation). Thus, controls uridylylation state and activity of the PII proteins, and plays an important role in the regulation of nitrogen metabolism.</text>
</comment>
<dbReference type="InterPro" id="IPR010043">
    <property type="entry name" value="UTase/UR"/>
</dbReference>
<dbReference type="CDD" id="cd00077">
    <property type="entry name" value="HDc"/>
    <property type="match status" value="1"/>
</dbReference>
<keyword evidence="3" id="KW-0677">Repeat</keyword>
<keyword evidence="11" id="KW-1185">Reference proteome</keyword>
<accession>A0A2T4Z047</accession>
<evidence type="ECO:0000256" key="7">
    <source>
        <dbReference type="HAMAP-Rule" id="MF_00277"/>
    </source>
</evidence>
<keyword evidence="4 7" id="KW-0378">Hydrolase</keyword>
<dbReference type="PROSITE" id="PS51671">
    <property type="entry name" value="ACT"/>
    <property type="match status" value="2"/>
</dbReference>
<dbReference type="InterPro" id="IPR006674">
    <property type="entry name" value="HD_domain"/>
</dbReference>
<evidence type="ECO:0000256" key="1">
    <source>
        <dbReference type="ARBA" id="ARBA00022679"/>
    </source>
</evidence>
<gene>
    <name evidence="7" type="primary">glnD</name>
    <name evidence="10" type="ORF">C8P69_107117</name>
</gene>
<evidence type="ECO:0000256" key="4">
    <source>
        <dbReference type="ARBA" id="ARBA00022801"/>
    </source>
</evidence>
<comment type="cofactor">
    <cofactor evidence="7">
        <name>Mg(2+)</name>
        <dbReference type="ChEBI" id="CHEBI:18420"/>
    </cofactor>
</comment>
<dbReference type="SMART" id="SM00471">
    <property type="entry name" value="HDc"/>
    <property type="match status" value="1"/>
</dbReference>
<protein>
    <recommendedName>
        <fullName evidence="7">Bifunctional uridylyltransferase/uridylyl-removing enzyme</fullName>
        <shortName evidence="7">UTase/UR</shortName>
    </recommendedName>
    <alternativeName>
        <fullName evidence="7">Bifunctional [protein-PII] modification enzyme</fullName>
    </alternativeName>
    <alternativeName>
        <fullName evidence="7">Bifunctional nitrogen sensor protein</fullName>
    </alternativeName>
    <domain>
        <recommendedName>
            <fullName evidence="7">[Protein-PII] uridylyltransferase</fullName>
            <shortName evidence="7">PII uridylyltransferase</shortName>
            <shortName evidence="7">UTase</shortName>
            <ecNumber evidence="7">2.7.7.59</ecNumber>
        </recommendedName>
    </domain>
    <domain>
        <recommendedName>
            <fullName evidence="7">[Protein-PII]-UMP uridylyl-removing enzyme</fullName>
            <shortName evidence="7">UR</shortName>
            <ecNumber evidence="7">3.1.4.-</ecNumber>
        </recommendedName>
    </domain>
</protein>
<dbReference type="GO" id="GO:0008773">
    <property type="term" value="F:[protein-PII] uridylyltransferase activity"/>
    <property type="evidence" value="ECO:0007669"/>
    <property type="project" value="UniProtKB-UniRule"/>
</dbReference>
<dbReference type="PROSITE" id="PS51831">
    <property type="entry name" value="HD"/>
    <property type="match status" value="1"/>
</dbReference>
<dbReference type="InterPro" id="IPR013546">
    <property type="entry name" value="PII_UdlTrfase/GS_AdlTrfase"/>
</dbReference>
<dbReference type="EMBL" id="PZZL01000007">
    <property type="protein sequence ID" value="PTM52839.1"/>
    <property type="molecule type" value="Genomic_DNA"/>
</dbReference>
<dbReference type="PANTHER" id="PTHR47320:SF1">
    <property type="entry name" value="BIFUNCTIONAL URIDYLYLTRANSFERASE_URIDYLYL-REMOVING ENZYME"/>
    <property type="match status" value="1"/>
</dbReference>
<comment type="domain">
    <text evidence="7">Has four distinct domains: an N-terminal nucleotidyltransferase (NT) domain responsible for UTase activity, a central HD domain that encodes UR activity, and two C-terminal ACT domains that seem to have a role in glutamine sensing.</text>
</comment>
<dbReference type="NCBIfam" id="TIGR01693">
    <property type="entry name" value="UTase_glnD"/>
    <property type="match status" value="1"/>
</dbReference>
<comment type="activity regulation">
    <text evidence="7">Uridylyltransferase (UTase) activity is inhibited by glutamine, while glutamine activates uridylyl-removing (UR) activity.</text>
</comment>
<dbReference type="PIRSF" id="PIRSF006288">
    <property type="entry name" value="PII_uridyltransf"/>
    <property type="match status" value="1"/>
</dbReference>
<comment type="caution">
    <text evidence="10">The sequence shown here is derived from an EMBL/GenBank/DDBJ whole genome shotgun (WGS) entry which is preliminary data.</text>
</comment>
<dbReference type="CDD" id="cd04899">
    <property type="entry name" value="ACT_ACR-UUR-like_2"/>
    <property type="match status" value="1"/>
</dbReference>
<dbReference type="Gene3D" id="3.30.70.260">
    <property type="match status" value="1"/>
</dbReference>
<comment type="caution">
    <text evidence="7">Lacks conserved residue(s) required for the propagation of feature annotation.</text>
</comment>
<sequence>MRVWSADPYDVKTPMDSPVTLRPSRSAAPRGPLLDPALLVADVRRVKVEAGRTREARAEVVQLLKKRLIEARKVAEERLIASIDGRTCAEALSLFQDDVIRTLYGWITDQLYPSENPSSGERMTIVATGGYGRGMLAPGSDIDLLFLLPYKQTAWGESVAEAMLYCLWDMGLKVGHATRSVDECIRQARADFTIRTALLEARYILGDEKLFGELERRFDAEVVKDTVPDFVAAKLAERDERHRKTGQSRYLVEPNVKDGKGGLRDLHTLFWIARYAYRVKTDEELARKGVFTRREAQMFRRCETFLWTVRCHLHFLTGRSEERLSFDLQRELAPRLGYRDHNGLVDVERFMKHYFLIAKDVGDLTAILCAELEERHEKPAPVLDRFIARLRPKSRRGFKESADFQIDHDRITVADEGAFSRDPVNLIRMFWLADRYNLAFHPDAIRLLTKSLKLVDDKLRHDPAANQLFLSILTSANTPEVVLRRMNEAGLLGRFVPDFGRVVAMMQFNMYHHYTVDEHLLRCIGVLHRIEHDGKPEDGLAADIVKSIQPRNRDLLYVALFLHDIAKGKPEDHSTAGAKIARKLCPRFGLTALETETVAWLVEQHLVMSTIAQSRDLAERKTIETFANVVQSLERMKLLLILTTADIMAVGPGVWNGWKSQLLKTLYYETEPVVTGGFSEVNRSRRVELAQLEFRKAVPERLPELSGDALDTYIGRHYAAYWLKVDLATKIEHARFLMAAEAEGKSLASRVDLLAGQGVTHLTVLAPDHPRLLSIIAGACAATGANIVGAQIYTTTDGLALDTISITRGFDRDEDEERRARRIAEAIEKALRGELKVGEAVAAVAKKSPARNRSRTFRINPDVAINNTWSTRYTVIEVSGLDRPGLLHDLTSALSRHSLNIASAYVATFGERAVDVFYVTDLMGAKIQSAQRQTAIRKVLTGVLEDEAGR</sequence>
<dbReference type="InterPro" id="IPR003607">
    <property type="entry name" value="HD/PDEase_dom"/>
</dbReference>
<keyword evidence="6 7" id="KW-0511">Multifunctional enzyme</keyword>
<keyword evidence="5 7" id="KW-0460">Magnesium</keyword>
<feature type="domain" description="HD" evidence="9">
    <location>
        <begin position="516"/>
        <end position="639"/>
    </location>
</feature>
<name>A0A2T4Z047_9HYPH</name>
<feature type="region of interest" description="Uridylyltransferase" evidence="7">
    <location>
        <begin position="1"/>
        <end position="399"/>
    </location>
</feature>
<dbReference type="Proteomes" id="UP000241808">
    <property type="component" value="Unassembled WGS sequence"/>
</dbReference>
<comment type="similarity">
    <text evidence="7">Belongs to the GlnD family.</text>
</comment>
<dbReference type="InterPro" id="IPR043519">
    <property type="entry name" value="NT_sf"/>
</dbReference>
<evidence type="ECO:0000259" key="9">
    <source>
        <dbReference type="PROSITE" id="PS51831"/>
    </source>
</evidence>
<dbReference type="SUPFAM" id="SSF81891">
    <property type="entry name" value="Poly A polymerase C-terminal region-like"/>
    <property type="match status" value="1"/>
</dbReference>
<dbReference type="InterPro" id="IPR002912">
    <property type="entry name" value="ACT_dom"/>
</dbReference>
<dbReference type="HAMAP" id="MF_00277">
    <property type="entry name" value="PII_uridylyl_transf"/>
    <property type="match status" value="1"/>
</dbReference>
<dbReference type="InterPro" id="IPR045865">
    <property type="entry name" value="ACT-like_dom_sf"/>
</dbReference>
<feature type="domain" description="ACT" evidence="8">
    <location>
        <begin position="761"/>
        <end position="842"/>
    </location>
</feature>
<evidence type="ECO:0000256" key="3">
    <source>
        <dbReference type="ARBA" id="ARBA00022737"/>
    </source>
</evidence>
<keyword evidence="2 7" id="KW-0548">Nucleotidyltransferase</keyword>
<organism evidence="10 11">
    <name type="scientific">Phreatobacter oligotrophus</name>
    <dbReference type="NCBI Taxonomy" id="1122261"/>
    <lineage>
        <taxon>Bacteria</taxon>
        <taxon>Pseudomonadati</taxon>
        <taxon>Pseudomonadota</taxon>
        <taxon>Alphaproteobacteria</taxon>
        <taxon>Hyphomicrobiales</taxon>
        <taxon>Phreatobacteraceae</taxon>
        <taxon>Phreatobacter</taxon>
    </lineage>
</organism>
<dbReference type="SUPFAM" id="SSF81301">
    <property type="entry name" value="Nucleotidyltransferase"/>
    <property type="match status" value="1"/>
</dbReference>
<dbReference type="AlphaFoldDB" id="A0A2T4Z047"/>
<dbReference type="GO" id="GO:0008081">
    <property type="term" value="F:phosphoric diester hydrolase activity"/>
    <property type="evidence" value="ECO:0007669"/>
    <property type="project" value="UniProtKB-UniRule"/>
</dbReference>
<dbReference type="SUPFAM" id="SSF81593">
    <property type="entry name" value="Nucleotidyltransferase substrate binding subunit/domain"/>
    <property type="match status" value="1"/>
</dbReference>
<dbReference type="Pfam" id="PF01966">
    <property type="entry name" value="HD"/>
    <property type="match status" value="1"/>
</dbReference>
<evidence type="ECO:0000313" key="11">
    <source>
        <dbReference type="Proteomes" id="UP000241808"/>
    </source>
</evidence>
<dbReference type="CDD" id="cd04900">
    <property type="entry name" value="ACT_UUR-like_1"/>
    <property type="match status" value="1"/>
</dbReference>
<proteinExistence type="inferred from homology"/>
<dbReference type="PANTHER" id="PTHR47320">
    <property type="entry name" value="BIFUNCTIONAL URIDYLYLTRANSFERASE/URIDYLYL-REMOVING ENZYME"/>
    <property type="match status" value="1"/>
</dbReference>
<feature type="domain" description="ACT" evidence="8">
    <location>
        <begin position="875"/>
        <end position="950"/>
    </location>
</feature>
<dbReference type="CDD" id="cd05401">
    <property type="entry name" value="NT_GlnE_GlnD_like"/>
    <property type="match status" value="1"/>
</dbReference>
<comment type="catalytic activity">
    <reaction evidence="7">
        <text>[protein-PII]-uridylyl-L-tyrosine + H2O = [protein-PII]-L-tyrosine + UMP + H(+)</text>
        <dbReference type="Rhea" id="RHEA:48600"/>
        <dbReference type="Rhea" id="RHEA-COMP:12147"/>
        <dbReference type="Rhea" id="RHEA-COMP:12148"/>
        <dbReference type="ChEBI" id="CHEBI:15377"/>
        <dbReference type="ChEBI" id="CHEBI:15378"/>
        <dbReference type="ChEBI" id="CHEBI:46858"/>
        <dbReference type="ChEBI" id="CHEBI:57865"/>
        <dbReference type="ChEBI" id="CHEBI:90602"/>
    </reaction>
</comment>
<evidence type="ECO:0000313" key="10">
    <source>
        <dbReference type="EMBL" id="PTM52839.1"/>
    </source>
</evidence>
<comment type="catalytic activity">
    <reaction evidence="7">
        <text>[protein-PII]-L-tyrosine + UTP = [protein-PII]-uridylyl-L-tyrosine + diphosphate</text>
        <dbReference type="Rhea" id="RHEA:13673"/>
        <dbReference type="Rhea" id="RHEA-COMP:12147"/>
        <dbReference type="Rhea" id="RHEA-COMP:12148"/>
        <dbReference type="ChEBI" id="CHEBI:33019"/>
        <dbReference type="ChEBI" id="CHEBI:46398"/>
        <dbReference type="ChEBI" id="CHEBI:46858"/>
        <dbReference type="ChEBI" id="CHEBI:90602"/>
        <dbReference type="EC" id="2.7.7.59"/>
    </reaction>
</comment>
<reference evidence="10 11" key="1">
    <citation type="submission" date="2018-04" db="EMBL/GenBank/DDBJ databases">
        <title>Genomic Encyclopedia of Archaeal and Bacterial Type Strains, Phase II (KMG-II): from individual species to whole genera.</title>
        <authorList>
            <person name="Goeker M."/>
        </authorList>
    </citation>
    <scope>NUCLEOTIDE SEQUENCE [LARGE SCALE GENOMIC DNA]</scope>
    <source>
        <strain evidence="10 11">DSM 25521</strain>
    </source>
</reference>
<dbReference type="EC" id="3.1.4.-" evidence="7"/>
<dbReference type="GO" id="GO:0006808">
    <property type="term" value="P:regulation of nitrogen utilization"/>
    <property type="evidence" value="ECO:0007669"/>
    <property type="project" value="UniProtKB-UniRule"/>
</dbReference>
<dbReference type="EC" id="2.7.7.59" evidence="7"/>
<evidence type="ECO:0000256" key="6">
    <source>
        <dbReference type="ARBA" id="ARBA00023268"/>
    </source>
</evidence>
<evidence type="ECO:0000256" key="2">
    <source>
        <dbReference type="ARBA" id="ARBA00022695"/>
    </source>
</evidence>
<evidence type="ECO:0000256" key="5">
    <source>
        <dbReference type="ARBA" id="ARBA00022842"/>
    </source>
</evidence>
<evidence type="ECO:0000259" key="8">
    <source>
        <dbReference type="PROSITE" id="PS51671"/>
    </source>
</evidence>
<dbReference type="Gene3D" id="3.30.460.10">
    <property type="entry name" value="Beta Polymerase, domain 2"/>
    <property type="match status" value="1"/>
</dbReference>